<comment type="function">
    <text evidence="9">Catalyzes the reduction of all-trans-retinal to all-trans-retinol in the presence of NADPH.</text>
</comment>
<dbReference type="eggNOG" id="KOG1201">
    <property type="taxonomic scope" value="Eukaryota"/>
</dbReference>
<evidence type="ECO:0000256" key="7">
    <source>
        <dbReference type="ARBA" id="ARBA00023098"/>
    </source>
</evidence>
<keyword evidence="8" id="KW-0472">Membrane</keyword>
<dbReference type="Proteomes" id="UP000001593">
    <property type="component" value="Unassembled WGS sequence"/>
</dbReference>
<evidence type="ECO:0000256" key="11">
    <source>
        <dbReference type="ARBA" id="ARBA00082544"/>
    </source>
</evidence>
<dbReference type="FunFam" id="3.40.50.720:FF:000131">
    <property type="entry name" value="Short-chain dehydrogenase/reductase 3"/>
    <property type="match status" value="1"/>
</dbReference>
<dbReference type="InterPro" id="IPR020904">
    <property type="entry name" value="Sc_DH/Rdtase_CS"/>
</dbReference>
<dbReference type="InParanoid" id="A7S4C5"/>
<evidence type="ECO:0000313" key="13">
    <source>
        <dbReference type="EMBL" id="EDO41496.1"/>
    </source>
</evidence>
<gene>
    <name evidence="13" type="ORF">NEMVEDRAFT_v1g104046</name>
</gene>
<keyword evidence="7" id="KW-0443">Lipid metabolism</keyword>
<dbReference type="PRINTS" id="PR00080">
    <property type="entry name" value="SDRFAMILY"/>
</dbReference>
<evidence type="ECO:0000256" key="3">
    <source>
        <dbReference type="ARBA" id="ARBA00022692"/>
    </source>
</evidence>
<keyword evidence="3" id="KW-0812">Transmembrane</keyword>
<keyword evidence="5" id="KW-1133">Transmembrane helix</keyword>
<dbReference type="EMBL" id="DS469577">
    <property type="protein sequence ID" value="EDO41496.1"/>
    <property type="molecule type" value="Genomic_DNA"/>
</dbReference>
<organism evidence="13 14">
    <name type="scientific">Nematostella vectensis</name>
    <name type="common">Starlet sea anemone</name>
    <dbReference type="NCBI Taxonomy" id="45351"/>
    <lineage>
        <taxon>Eukaryota</taxon>
        <taxon>Metazoa</taxon>
        <taxon>Cnidaria</taxon>
        <taxon>Anthozoa</taxon>
        <taxon>Hexacorallia</taxon>
        <taxon>Actiniaria</taxon>
        <taxon>Edwardsiidae</taxon>
        <taxon>Nematostella</taxon>
    </lineage>
</organism>
<dbReference type="InterPro" id="IPR036291">
    <property type="entry name" value="NAD(P)-bd_dom_sf"/>
</dbReference>
<protein>
    <recommendedName>
        <fullName evidence="10">Short-chain dehydrogenase/reductase 3</fullName>
    </recommendedName>
    <alternativeName>
        <fullName evidence="11">Retinal short-chain dehydrogenase/reductase 1</fullName>
    </alternativeName>
</protein>
<evidence type="ECO:0000256" key="1">
    <source>
        <dbReference type="ARBA" id="ARBA00004141"/>
    </source>
</evidence>
<dbReference type="SUPFAM" id="SSF51735">
    <property type="entry name" value="NAD(P)-binding Rossmann-fold domains"/>
    <property type="match status" value="1"/>
</dbReference>
<keyword evidence="14" id="KW-1185">Reference proteome</keyword>
<keyword evidence="6" id="KW-0560">Oxidoreductase</keyword>
<dbReference type="InterPro" id="IPR002347">
    <property type="entry name" value="SDR_fam"/>
</dbReference>
<evidence type="ECO:0000256" key="5">
    <source>
        <dbReference type="ARBA" id="ARBA00022989"/>
    </source>
</evidence>
<evidence type="ECO:0000256" key="12">
    <source>
        <dbReference type="RuleBase" id="RU000363"/>
    </source>
</evidence>
<proteinExistence type="inferred from homology"/>
<sequence length="306" mass="33881">MWVVVDFIKLLFVVVYQVFQALAQFVFPRRKSLRGETVLITGAASGIGRLTALILAKKGCKLVLWDINLEALKAVAQEIQDLGAETHYFECDVRKKDEVEKVANAVEDQAGNVTILINNAGVVTGKKFLNCSESDVMRTFQVNSLAHIWTIQRFIPSMMEKNRGHIVSIASVAGYFGLVGCVDYCASKFAAVGLIEALRREIHGLGKMGIEFTTICPHFTATGMFAGVKLKYPNLPGLGELKPEFVAEKIVDGIETNSRTVFIPFMSRISYYLQTVIPTHSSDMLVRFLGGDEAMDTFVGRRQTKT</sequence>
<dbReference type="Pfam" id="PF00106">
    <property type="entry name" value="adh_short"/>
    <property type="match status" value="1"/>
</dbReference>
<evidence type="ECO:0000256" key="9">
    <source>
        <dbReference type="ARBA" id="ARBA00059620"/>
    </source>
</evidence>
<dbReference type="CDD" id="cd05339">
    <property type="entry name" value="17beta-HSDXI-like_SDR_c"/>
    <property type="match status" value="1"/>
</dbReference>
<dbReference type="OrthoDB" id="10253736at2759"/>
<dbReference type="GO" id="GO:0052650">
    <property type="term" value="F:all-trans-retinol dehydrogenase (NADP+) activity"/>
    <property type="evidence" value="ECO:0007669"/>
    <property type="project" value="UniProtKB-ARBA"/>
</dbReference>
<evidence type="ECO:0000256" key="8">
    <source>
        <dbReference type="ARBA" id="ARBA00023136"/>
    </source>
</evidence>
<evidence type="ECO:0000256" key="2">
    <source>
        <dbReference type="ARBA" id="ARBA00006484"/>
    </source>
</evidence>
<evidence type="ECO:0000256" key="6">
    <source>
        <dbReference type="ARBA" id="ARBA00023002"/>
    </source>
</evidence>
<evidence type="ECO:0000256" key="4">
    <source>
        <dbReference type="ARBA" id="ARBA00022857"/>
    </source>
</evidence>
<dbReference type="PROSITE" id="PS00061">
    <property type="entry name" value="ADH_SHORT"/>
    <property type="match status" value="1"/>
</dbReference>
<dbReference type="Gene3D" id="3.40.50.720">
    <property type="entry name" value="NAD(P)-binding Rossmann-like Domain"/>
    <property type="match status" value="1"/>
</dbReference>
<comment type="subcellular location">
    <subcellularLocation>
        <location evidence="1">Membrane</location>
        <topology evidence="1">Multi-pass membrane protein</topology>
    </subcellularLocation>
</comment>
<dbReference type="OMA" id="IFWAKFR"/>
<dbReference type="PhylomeDB" id="A7S4C5"/>
<evidence type="ECO:0000256" key="10">
    <source>
        <dbReference type="ARBA" id="ARBA00068717"/>
    </source>
</evidence>
<evidence type="ECO:0000313" key="14">
    <source>
        <dbReference type="Proteomes" id="UP000001593"/>
    </source>
</evidence>
<name>A7S4C5_NEMVE</name>
<dbReference type="AlphaFoldDB" id="A7S4C5"/>
<dbReference type="GO" id="GO:0016616">
    <property type="term" value="F:oxidoreductase activity, acting on the CH-OH group of donors, NAD or NADP as acceptor"/>
    <property type="evidence" value="ECO:0000318"/>
    <property type="project" value="GO_Central"/>
</dbReference>
<dbReference type="STRING" id="45351.A7S4C5"/>
<dbReference type="HOGENOM" id="CLU_010194_2_5_1"/>
<reference evidence="13 14" key="1">
    <citation type="journal article" date="2007" name="Science">
        <title>Sea anemone genome reveals ancestral eumetazoan gene repertoire and genomic organization.</title>
        <authorList>
            <person name="Putnam N.H."/>
            <person name="Srivastava M."/>
            <person name="Hellsten U."/>
            <person name="Dirks B."/>
            <person name="Chapman J."/>
            <person name="Salamov A."/>
            <person name="Terry A."/>
            <person name="Shapiro H."/>
            <person name="Lindquist E."/>
            <person name="Kapitonov V.V."/>
            <person name="Jurka J."/>
            <person name="Genikhovich G."/>
            <person name="Grigoriev I.V."/>
            <person name="Lucas S.M."/>
            <person name="Steele R.E."/>
            <person name="Finnerty J.R."/>
            <person name="Technau U."/>
            <person name="Martindale M.Q."/>
            <person name="Rokhsar D.S."/>
        </authorList>
    </citation>
    <scope>NUCLEOTIDE SEQUENCE [LARGE SCALE GENOMIC DNA]</scope>
    <source>
        <strain evidence="14">CH2 X CH6</strain>
    </source>
</reference>
<comment type="similarity">
    <text evidence="2 12">Belongs to the short-chain dehydrogenases/reductases (SDR) family.</text>
</comment>
<dbReference type="PRINTS" id="PR00081">
    <property type="entry name" value="GDHRDH"/>
</dbReference>
<keyword evidence="4" id="KW-0521">NADP</keyword>
<dbReference type="PANTHER" id="PTHR24322:SF736">
    <property type="entry name" value="RETINOL DEHYDROGENASE 10"/>
    <property type="match status" value="1"/>
</dbReference>
<dbReference type="GO" id="GO:0016020">
    <property type="term" value="C:membrane"/>
    <property type="evidence" value="ECO:0007669"/>
    <property type="project" value="UniProtKB-SubCell"/>
</dbReference>
<dbReference type="PANTHER" id="PTHR24322">
    <property type="entry name" value="PKSB"/>
    <property type="match status" value="1"/>
</dbReference>
<dbReference type="KEGG" id="nve:5513270"/>
<accession>A7S4C5</accession>